<accession>A0A9Q0I9D2</accession>
<proteinExistence type="predicted"/>
<dbReference type="EMBL" id="JANIIK010000116">
    <property type="protein sequence ID" value="KAJ3588431.1"/>
    <property type="molecule type" value="Genomic_DNA"/>
</dbReference>
<name>A0A9Q0I9D2_9TELE</name>
<comment type="caution">
    <text evidence="2">The sequence shown here is derived from an EMBL/GenBank/DDBJ whole genome shotgun (WGS) entry which is preliminary data.</text>
</comment>
<gene>
    <name evidence="2" type="ORF">NHX12_012024</name>
</gene>
<dbReference type="Proteomes" id="UP001148018">
    <property type="component" value="Unassembled WGS sequence"/>
</dbReference>
<evidence type="ECO:0000256" key="1">
    <source>
        <dbReference type="SAM" id="MobiDB-lite"/>
    </source>
</evidence>
<feature type="region of interest" description="Disordered" evidence="1">
    <location>
        <begin position="118"/>
        <end position="138"/>
    </location>
</feature>
<dbReference type="AlphaFoldDB" id="A0A9Q0I9D2"/>
<keyword evidence="3" id="KW-1185">Reference proteome</keyword>
<sequence length="138" mass="15964">MAVVHFLSWGRDLVGELVSLASRALALQYSAAVFNNSQTMVYQDGGQGLQQHNSTFKNLNRLQRVFWIPWRLMEARGLWRPEVYGGPRFMEARGLWRHEVYGGLRFMEAQGFMEARGQRETRASRNANRRSAQPLLFC</sequence>
<reference evidence="2" key="1">
    <citation type="submission" date="2022-07" db="EMBL/GenBank/DDBJ databases">
        <title>Chromosome-level genome of Muraenolepis orangiensis.</title>
        <authorList>
            <person name="Kim J."/>
        </authorList>
    </citation>
    <scope>NUCLEOTIDE SEQUENCE</scope>
    <source>
        <strain evidence="2">KU_S4_2022</strain>
        <tissue evidence="2">Muscle</tissue>
    </source>
</reference>
<organism evidence="2 3">
    <name type="scientific">Muraenolepis orangiensis</name>
    <name type="common">Patagonian moray cod</name>
    <dbReference type="NCBI Taxonomy" id="630683"/>
    <lineage>
        <taxon>Eukaryota</taxon>
        <taxon>Metazoa</taxon>
        <taxon>Chordata</taxon>
        <taxon>Craniata</taxon>
        <taxon>Vertebrata</taxon>
        <taxon>Euteleostomi</taxon>
        <taxon>Actinopterygii</taxon>
        <taxon>Neopterygii</taxon>
        <taxon>Teleostei</taxon>
        <taxon>Neoteleostei</taxon>
        <taxon>Acanthomorphata</taxon>
        <taxon>Zeiogadaria</taxon>
        <taxon>Gadariae</taxon>
        <taxon>Gadiformes</taxon>
        <taxon>Muraenolepidoidei</taxon>
        <taxon>Muraenolepididae</taxon>
        <taxon>Muraenolepis</taxon>
    </lineage>
</organism>
<evidence type="ECO:0000313" key="3">
    <source>
        <dbReference type="Proteomes" id="UP001148018"/>
    </source>
</evidence>
<protein>
    <submittedName>
        <fullName evidence="2">Uncharacterized protein</fullName>
    </submittedName>
</protein>
<evidence type="ECO:0000313" key="2">
    <source>
        <dbReference type="EMBL" id="KAJ3588431.1"/>
    </source>
</evidence>